<protein>
    <submittedName>
        <fullName evidence="1">Uncharacterized protein</fullName>
    </submittedName>
</protein>
<feature type="non-terminal residue" evidence="1">
    <location>
        <position position="110"/>
    </location>
</feature>
<dbReference type="EMBL" id="GECZ01022728">
    <property type="protein sequence ID" value="JAS47041.1"/>
    <property type="molecule type" value="Transcribed_RNA"/>
</dbReference>
<accession>A0A1B6FA55</accession>
<proteinExistence type="predicted"/>
<reference evidence="1" key="1">
    <citation type="submission" date="2015-11" db="EMBL/GenBank/DDBJ databases">
        <title>De novo transcriptome assembly of four potential Pierce s Disease insect vectors from Arizona vineyards.</title>
        <authorList>
            <person name="Tassone E.E."/>
        </authorList>
    </citation>
    <scope>NUCLEOTIDE SEQUENCE</scope>
</reference>
<sequence>VLRSKPADGLESDAVNEPITVNNCFLIVSRSETGYKFKFFSQFEHARPNPTPKPIRIGHLRLLAINNEANAPTATPPPALKMTSAKHLSHFLSIWSSFSWRPSISNFFIP</sequence>
<feature type="non-terminal residue" evidence="1">
    <location>
        <position position="1"/>
    </location>
</feature>
<evidence type="ECO:0000313" key="1">
    <source>
        <dbReference type="EMBL" id="JAS47041.1"/>
    </source>
</evidence>
<organism evidence="1">
    <name type="scientific">Cuerna arida</name>
    <dbReference type="NCBI Taxonomy" id="1464854"/>
    <lineage>
        <taxon>Eukaryota</taxon>
        <taxon>Metazoa</taxon>
        <taxon>Ecdysozoa</taxon>
        <taxon>Arthropoda</taxon>
        <taxon>Hexapoda</taxon>
        <taxon>Insecta</taxon>
        <taxon>Pterygota</taxon>
        <taxon>Neoptera</taxon>
        <taxon>Paraneoptera</taxon>
        <taxon>Hemiptera</taxon>
        <taxon>Auchenorrhyncha</taxon>
        <taxon>Membracoidea</taxon>
        <taxon>Cicadellidae</taxon>
        <taxon>Cicadellinae</taxon>
        <taxon>Proconiini</taxon>
        <taxon>Cuerna</taxon>
    </lineage>
</organism>
<gene>
    <name evidence="1" type="ORF">g.49950</name>
</gene>
<dbReference type="AlphaFoldDB" id="A0A1B6FA55"/>
<name>A0A1B6FA55_9HEMI</name>